<feature type="transmembrane region" description="Helical" evidence="10">
    <location>
        <begin position="159"/>
        <end position="182"/>
    </location>
</feature>
<dbReference type="GO" id="GO:0015677">
    <property type="term" value="P:copper ion import"/>
    <property type="evidence" value="ECO:0007669"/>
    <property type="project" value="TreeGrafter"/>
</dbReference>
<comment type="subcellular location">
    <subcellularLocation>
        <location evidence="1">Membrane</location>
        <topology evidence="1">Multi-pass membrane protein</topology>
    </subcellularLocation>
</comment>
<reference evidence="12 13" key="1">
    <citation type="submission" date="2019-04" db="EMBL/GenBank/DDBJ databases">
        <title>Friends and foes A comparative genomics study of 23 Aspergillus species from section Flavi.</title>
        <authorList>
            <consortium name="DOE Joint Genome Institute"/>
            <person name="Kjaerbolling I."/>
            <person name="Vesth T."/>
            <person name="Frisvad J.C."/>
            <person name="Nybo J.L."/>
            <person name="Theobald S."/>
            <person name="Kildgaard S."/>
            <person name="Isbrandt T."/>
            <person name="Kuo A."/>
            <person name="Sato A."/>
            <person name="Lyhne E.K."/>
            <person name="Kogle M.E."/>
            <person name="Wiebenga A."/>
            <person name="Kun R.S."/>
            <person name="Lubbers R.J."/>
            <person name="Makela M.R."/>
            <person name="Barry K."/>
            <person name="Chovatia M."/>
            <person name="Clum A."/>
            <person name="Daum C."/>
            <person name="Haridas S."/>
            <person name="He G."/>
            <person name="LaButti K."/>
            <person name="Lipzen A."/>
            <person name="Mondo S."/>
            <person name="Riley R."/>
            <person name="Salamov A."/>
            <person name="Simmons B.A."/>
            <person name="Magnuson J.K."/>
            <person name="Henrissat B."/>
            <person name="Mortensen U.H."/>
            <person name="Larsen T.O."/>
            <person name="Devries R.P."/>
            <person name="Grigoriev I.V."/>
            <person name="Machida M."/>
            <person name="Baker S.E."/>
            <person name="Andersen M.R."/>
        </authorList>
    </citation>
    <scope>NUCLEOTIDE SEQUENCE [LARGE SCALE GENOMIC DNA]</scope>
    <source>
        <strain evidence="12 13">CBS 151.66</strain>
    </source>
</reference>
<evidence type="ECO:0000256" key="5">
    <source>
        <dbReference type="ARBA" id="ARBA00022982"/>
    </source>
</evidence>
<dbReference type="CDD" id="cd06186">
    <property type="entry name" value="NOX_Duox_like_FAD_NADP"/>
    <property type="match status" value="1"/>
</dbReference>
<dbReference type="GO" id="GO:0005886">
    <property type="term" value="C:plasma membrane"/>
    <property type="evidence" value="ECO:0007669"/>
    <property type="project" value="TreeGrafter"/>
</dbReference>
<dbReference type="InterPro" id="IPR013112">
    <property type="entry name" value="FAD-bd_8"/>
</dbReference>
<keyword evidence="7" id="KW-0560">Oxidoreductase</keyword>
<evidence type="ECO:0000256" key="3">
    <source>
        <dbReference type="ARBA" id="ARBA00022448"/>
    </source>
</evidence>
<dbReference type="InterPro" id="IPR013121">
    <property type="entry name" value="Fe_red_NAD-bd_6"/>
</dbReference>
<evidence type="ECO:0000256" key="9">
    <source>
        <dbReference type="ARBA" id="ARBA00023136"/>
    </source>
</evidence>
<dbReference type="SUPFAM" id="SSF52343">
    <property type="entry name" value="Ferredoxin reductase-like, C-terminal NADP-linked domain"/>
    <property type="match status" value="1"/>
</dbReference>
<dbReference type="GO" id="GO:0006879">
    <property type="term" value="P:intracellular iron ion homeostasis"/>
    <property type="evidence" value="ECO:0007669"/>
    <property type="project" value="TreeGrafter"/>
</dbReference>
<feature type="transmembrane region" description="Helical" evidence="10">
    <location>
        <begin position="130"/>
        <end position="147"/>
    </location>
</feature>
<comment type="similarity">
    <text evidence="2">Belongs to the ferric reductase (FRE) family.</text>
</comment>
<keyword evidence="8" id="KW-0406">Ion transport</keyword>
<dbReference type="Pfam" id="PF08030">
    <property type="entry name" value="NAD_binding_6"/>
    <property type="match status" value="1"/>
</dbReference>
<name>A0A5N5WPI6_9EURO</name>
<evidence type="ECO:0000256" key="1">
    <source>
        <dbReference type="ARBA" id="ARBA00004141"/>
    </source>
</evidence>
<evidence type="ECO:0000313" key="12">
    <source>
        <dbReference type="EMBL" id="KAB8069695.1"/>
    </source>
</evidence>
<feature type="transmembrane region" description="Helical" evidence="10">
    <location>
        <begin position="75"/>
        <end position="92"/>
    </location>
</feature>
<dbReference type="Proteomes" id="UP000326565">
    <property type="component" value="Unassembled WGS sequence"/>
</dbReference>
<dbReference type="Gene3D" id="3.40.50.80">
    <property type="entry name" value="Nucleotide-binding domain of ferredoxin-NADP reductase (FNR) module"/>
    <property type="match status" value="1"/>
</dbReference>
<keyword evidence="6 10" id="KW-1133">Transmembrane helix</keyword>
<dbReference type="Pfam" id="PF08022">
    <property type="entry name" value="FAD_binding_8"/>
    <property type="match status" value="1"/>
</dbReference>
<organism evidence="12 13">
    <name type="scientific">Aspergillus leporis</name>
    <dbReference type="NCBI Taxonomy" id="41062"/>
    <lineage>
        <taxon>Eukaryota</taxon>
        <taxon>Fungi</taxon>
        <taxon>Dikarya</taxon>
        <taxon>Ascomycota</taxon>
        <taxon>Pezizomycotina</taxon>
        <taxon>Eurotiomycetes</taxon>
        <taxon>Eurotiomycetidae</taxon>
        <taxon>Eurotiales</taxon>
        <taxon>Aspergillaceae</taxon>
        <taxon>Aspergillus</taxon>
        <taxon>Aspergillus subgen. Circumdati</taxon>
    </lineage>
</organism>
<dbReference type="Pfam" id="PF01794">
    <property type="entry name" value="Ferric_reduct"/>
    <property type="match status" value="1"/>
</dbReference>
<keyword evidence="4 10" id="KW-0812">Transmembrane</keyword>
<protein>
    <recommendedName>
        <fullName evidence="11">FAD-binding FR-type domain-containing protein</fullName>
    </recommendedName>
</protein>
<feature type="transmembrane region" description="Helical" evidence="10">
    <location>
        <begin position="6"/>
        <end position="26"/>
    </location>
</feature>
<keyword evidence="13" id="KW-1185">Reference proteome</keyword>
<keyword evidence="9 10" id="KW-0472">Membrane</keyword>
<sequence>MFRVPSPLRLVITMTYLAGTGVCNFVGVRSLPEAGSRAALLSSINLIPMFMSGGYEFGARLLGVSLGTYGDFHRTVGFVTVFEAAIHVVIIAKTRQISASENLHFYGILAASIFLSLAILPLVRKRVYEVFLRTHQGCTIVALYAIWQHIHTMRDSHAWIYLRGCAIVFILSLGTQLARILFRNLVIGKKCTKLTLHTFGENVARLTLTLPRPWAVQAGERVELSAPSIGIFYLAQSHPFTICWWEDNDTGKAVSVSLLLRPRSGFTRKVLGRLEQDREYTAWFDGPFGPASIGSYGSCSQMGNYGHVFMVATGIGIAAQLPYIKEILTQYRRARLRTQRISLVWQLEHGEDWEAVHNWLQILVKQDEGYLLSVTIYDARNPSLKGDRQRLGYHDLIEVNGGEPNWEKEMSTELAKQRGRMLVAGNLRDRPM</sequence>
<evidence type="ECO:0000259" key="11">
    <source>
        <dbReference type="PROSITE" id="PS51384"/>
    </source>
</evidence>
<dbReference type="InterPro" id="IPR051410">
    <property type="entry name" value="Ferric/Cupric_Reductase"/>
</dbReference>
<dbReference type="EMBL" id="ML732330">
    <property type="protein sequence ID" value="KAB8069695.1"/>
    <property type="molecule type" value="Genomic_DNA"/>
</dbReference>
<dbReference type="GO" id="GO:0000293">
    <property type="term" value="F:ferric-chelate reductase activity"/>
    <property type="evidence" value="ECO:0007669"/>
    <property type="project" value="UniProtKB-ARBA"/>
</dbReference>
<dbReference type="InterPro" id="IPR017927">
    <property type="entry name" value="FAD-bd_FR_type"/>
</dbReference>
<feature type="transmembrane region" description="Helical" evidence="10">
    <location>
        <begin position="104"/>
        <end position="124"/>
    </location>
</feature>
<dbReference type="InterPro" id="IPR039261">
    <property type="entry name" value="FNR_nucleotide-bd"/>
</dbReference>
<keyword evidence="5" id="KW-0249">Electron transport</keyword>
<dbReference type="PANTHER" id="PTHR32361">
    <property type="entry name" value="FERRIC/CUPRIC REDUCTASE TRANSMEMBRANE COMPONENT"/>
    <property type="match status" value="1"/>
</dbReference>
<evidence type="ECO:0000256" key="2">
    <source>
        <dbReference type="ARBA" id="ARBA00006278"/>
    </source>
</evidence>
<evidence type="ECO:0000256" key="8">
    <source>
        <dbReference type="ARBA" id="ARBA00023065"/>
    </source>
</evidence>
<feature type="domain" description="FAD-binding FR-type" evidence="11">
    <location>
        <begin position="173"/>
        <end position="294"/>
    </location>
</feature>
<evidence type="ECO:0000256" key="6">
    <source>
        <dbReference type="ARBA" id="ARBA00022989"/>
    </source>
</evidence>
<dbReference type="PANTHER" id="PTHR32361:SF26">
    <property type="entry name" value="FAD-BINDING 8 DOMAIN-CONTAINING PROTEIN-RELATED"/>
    <property type="match status" value="1"/>
</dbReference>
<feature type="transmembrane region" description="Helical" evidence="10">
    <location>
        <begin position="38"/>
        <end position="55"/>
    </location>
</feature>
<keyword evidence="3" id="KW-0813">Transport</keyword>
<evidence type="ECO:0000313" key="13">
    <source>
        <dbReference type="Proteomes" id="UP000326565"/>
    </source>
</evidence>
<dbReference type="GO" id="GO:0006826">
    <property type="term" value="P:iron ion transport"/>
    <property type="evidence" value="ECO:0007669"/>
    <property type="project" value="TreeGrafter"/>
</dbReference>
<dbReference type="InterPro" id="IPR013130">
    <property type="entry name" value="Fe3_Rdtase_TM_dom"/>
</dbReference>
<evidence type="ECO:0000256" key="10">
    <source>
        <dbReference type="SAM" id="Phobius"/>
    </source>
</evidence>
<evidence type="ECO:0000256" key="4">
    <source>
        <dbReference type="ARBA" id="ARBA00022692"/>
    </source>
</evidence>
<dbReference type="AlphaFoldDB" id="A0A5N5WPI6"/>
<proteinExistence type="inferred from homology"/>
<dbReference type="OrthoDB" id="4494341at2759"/>
<evidence type="ECO:0000256" key="7">
    <source>
        <dbReference type="ARBA" id="ARBA00023002"/>
    </source>
</evidence>
<dbReference type="PROSITE" id="PS51384">
    <property type="entry name" value="FAD_FR"/>
    <property type="match status" value="1"/>
</dbReference>
<gene>
    <name evidence="12" type="ORF">BDV29DRAFT_198505</name>
</gene>
<accession>A0A5N5WPI6</accession>